<dbReference type="RefSeq" id="WP_186742743.1">
    <property type="nucleotide sequence ID" value="NZ_CP060394.1"/>
</dbReference>
<keyword evidence="4" id="KW-1185">Reference proteome</keyword>
<dbReference type="InterPro" id="IPR027843">
    <property type="entry name" value="DUF4440"/>
</dbReference>
<organism evidence="3 4">
    <name type="scientific">Alloacidobacterium dinghuense</name>
    <dbReference type="NCBI Taxonomy" id="2763107"/>
    <lineage>
        <taxon>Bacteria</taxon>
        <taxon>Pseudomonadati</taxon>
        <taxon>Acidobacteriota</taxon>
        <taxon>Terriglobia</taxon>
        <taxon>Terriglobales</taxon>
        <taxon>Acidobacteriaceae</taxon>
        <taxon>Alloacidobacterium</taxon>
    </lineage>
</organism>
<dbReference type="InterPro" id="IPR032710">
    <property type="entry name" value="NTF2-like_dom_sf"/>
</dbReference>
<dbReference type="SUPFAM" id="SSF54427">
    <property type="entry name" value="NTF2-like"/>
    <property type="match status" value="1"/>
</dbReference>
<gene>
    <name evidence="3" type="ORF">H7849_22665</name>
</gene>
<protein>
    <submittedName>
        <fullName evidence="3">Nuclear transport factor 2 family protein</fullName>
    </submittedName>
</protein>
<dbReference type="KEGG" id="adin:H7849_22665"/>
<evidence type="ECO:0000313" key="4">
    <source>
        <dbReference type="Proteomes" id="UP000515312"/>
    </source>
</evidence>
<name>A0A7G8BGY5_9BACT</name>
<evidence type="ECO:0000259" key="2">
    <source>
        <dbReference type="Pfam" id="PF14534"/>
    </source>
</evidence>
<evidence type="ECO:0000313" key="3">
    <source>
        <dbReference type="EMBL" id="QNI31805.1"/>
    </source>
</evidence>
<dbReference type="Pfam" id="PF14534">
    <property type="entry name" value="DUF4440"/>
    <property type="match status" value="1"/>
</dbReference>
<feature type="chain" id="PRO_5028814113" evidence="1">
    <location>
        <begin position="27"/>
        <end position="150"/>
    </location>
</feature>
<dbReference type="EMBL" id="CP060394">
    <property type="protein sequence ID" value="QNI31805.1"/>
    <property type="molecule type" value="Genomic_DNA"/>
</dbReference>
<dbReference type="AlphaFoldDB" id="A0A7G8BGY5"/>
<proteinExistence type="predicted"/>
<reference evidence="3 4" key="1">
    <citation type="submission" date="2020-08" db="EMBL/GenBank/DDBJ databases">
        <title>Edaphobacter telluris sp. nov. and Acidobacterium dinghuensis sp. nov., two acidobacteria isolated from forest soil.</title>
        <authorList>
            <person name="Fu J."/>
            <person name="Qiu L."/>
        </authorList>
    </citation>
    <scope>NUCLEOTIDE SEQUENCE [LARGE SCALE GENOMIC DNA]</scope>
    <source>
        <strain evidence="3">4Y35</strain>
    </source>
</reference>
<dbReference type="Proteomes" id="UP000515312">
    <property type="component" value="Chromosome"/>
</dbReference>
<keyword evidence="1" id="KW-0732">Signal</keyword>
<dbReference type="Gene3D" id="3.10.450.50">
    <property type="match status" value="1"/>
</dbReference>
<sequence>MRRMKRFVPWLLLAVLWVVPIRAVFAQDAESAIKQVLMDQVSAWNRADIAAFMQGYKDSPDTTFIGKTMRQGWQQVMERYKASYSTKDAMGSLEFSDLKIRMLGTNYAVATGNYHLTRTAAGGGDASGIFSLVWEKSAEGWKIILDHTSS</sequence>
<feature type="signal peptide" evidence="1">
    <location>
        <begin position="1"/>
        <end position="26"/>
    </location>
</feature>
<accession>A0A7G8BGY5</accession>
<evidence type="ECO:0000256" key="1">
    <source>
        <dbReference type="SAM" id="SignalP"/>
    </source>
</evidence>
<feature type="domain" description="DUF4440" evidence="2">
    <location>
        <begin position="35"/>
        <end position="143"/>
    </location>
</feature>